<organism evidence="1 2">
    <name type="scientific">Paenibacillus baimaensis</name>
    <dbReference type="NCBI Taxonomy" id="2982185"/>
    <lineage>
        <taxon>Bacteria</taxon>
        <taxon>Bacillati</taxon>
        <taxon>Bacillota</taxon>
        <taxon>Bacilli</taxon>
        <taxon>Bacillales</taxon>
        <taxon>Paenibacillaceae</taxon>
        <taxon>Paenibacillus</taxon>
    </lineage>
</organism>
<dbReference type="Proteomes" id="UP001652445">
    <property type="component" value="Unassembled WGS sequence"/>
</dbReference>
<sequence>MQPPKIDQRDKQDLIAQMKEMVPYYTPEWRFSPEDPDPGSALFLIFADMFQENIKRMNRVPFKNLVAFMNLFDVSLLPARPASTFLTFRLNSGVQQPVLIPAGTQVAAPGAEGDILFETERLLLLTPAALIAAFLTSKKHDSILQIPEPWVAAAQAGLAAPSPLFQLPDANNLQEHVLYLEHGDMFLLHETARIELEVVHSTKPHEELSLSQRLADPSLAEWLYPTDNGWVPFDRVESEGNRVILHKMQLGEVTQQELSGRSGRYIQCRMKRGSSHTPSLADQRLELDRIHVKTEYVDSLARGGIAPDMMFYNDIQANADDGFYPFGDQFIPYGTFYVSSDEVLSKRDGMITMTFALKVIPNRFQTEQEQVVDWKLVMKKSSFERPNPPIVAIAQVIWEYWNGSAWVRLDAGREAESLFYRPGEELQHKQVSFRCPQDLEETFVNSHLSHWIRARILQIENLYSALPVYLSPWLEGVKLTYAYPERLYPLRSCLALNHTVMIDQTLQSQGHSGPFQPFFHMEVNHPALHLAFDVPPVKGPISILVSVQPQKLTEKDIPLLEWEYWRAGYSGEGPRWSVLKVIDDTNGLTRTGSLQFAGPADFQRTSLFGKDGYWLRAVNRDDKYDDFSGNVAIPVVNGMYVNTVAAVQQETVHNEYPDPRAGEFASEFQLSRTPVVAETVWVDETGSMSEEEVRLHLEQGTLELDVIRDTDGYIYRLWVRWFPVAHLSDSGGEDRHYAIDRAFGRIRFGDGIHGKLPPKGGLEQIKVTYKVTRGKEGNVGAGQIASLQNSIAFVGGAMNPEAAAGGCDAENQESAMRRGPQQLKHRGRAVTAKDFEWLAREAYPNIARVTCLANYNARVEKEIGCITLVILPQEGVGGLAAFPELKRQVERYVLQRASSMVALPDRIQVIQPAFIEVSVTAYVAVEGMDAVVPTELAAIAKLQQFLDPLAGNYDGKGWEIGQDIHLSMFYALLKSIHSINHVEKLYMSVYKIEDHIRTELDVNSLPSLLHGIIISGMHKVVVTAL</sequence>
<protein>
    <submittedName>
        <fullName evidence="1">Baseplate assembly protein</fullName>
    </submittedName>
</protein>
<dbReference type="InterPro" id="IPR011749">
    <property type="entry name" value="CHP02243"/>
</dbReference>
<evidence type="ECO:0000313" key="2">
    <source>
        <dbReference type="Proteomes" id="UP001652445"/>
    </source>
</evidence>
<dbReference type="NCBIfam" id="TIGR02243">
    <property type="entry name" value="putative baseplate assembly protein"/>
    <property type="match status" value="1"/>
</dbReference>
<name>A0ABT2UAS3_9BACL</name>
<evidence type="ECO:0000313" key="1">
    <source>
        <dbReference type="EMBL" id="MCU6791677.1"/>
    </source>
</evidence>
<gene>
    <name evidence="1" type="ORF">OB236_05985</name>
</gene>
<keyword evidence="2" id="KW-1185">Reference proteome</keyword>
<proteinExistence type="predicted"/>
<dbReference type="RefSeq" id="WP_262683183.1">
    <property type="nucleotide sequence ID" value="NZ_JAOQIO010000011.1"/>
</dbReference>
<accession>A0ABT2UAS3</accession>
<dbReference type="EMBL" id="JAOQIO010000011">
    <property type="protein sequence ID" value="MCU6791677.1"/>
    <property type="molecule type" value="Genomic_DNA"/>
</dbReference>
<comment type="caution">
    <text evidence="1">The sequence shown here is derived from an EMBL/GenBank/DDBJ whole genome shotgun (WGS) entry which is preliminary data.</text>
</comment>
<reference evidence="1 2" key="1">
    <citation type="submission" date="2022-09" db="EMBL/GenBank/DDBJ databases">
        <authorList>
            <person name="Han X.L."/>
            <person name="Wang Q."/>
            <person name="Lu T."/>
        </authorList>
    </citation>
    <scope>NUCLEOTIDE SEQUENCE [LARGE SCALE GENOMIC DNA]</scope>
    <source>
        <strain evidence="1 2">WQ 127069</strain>
    </source>
</reference>